<keyword evidence="5" id="KW-0812">Transmembrane</keyword>
<name>A0ABX8V391_9BACT</name>
<dbReference type="Gene3D" id="1.20.1600.10">
    <property type="entry name" value="Outer membrane efflux proteins (OEP)"/>
    <property type="match status" value="1"/>
</dbReference>
<dbReference type="Pfam" id="PF02321">
    <property type="entry name" value="OEP"/>
    <property type="match status" value="2"/>
</dbReference>
<protein>
    <submittedName>
        <fullName evidence="8">Outer membrane efflux protein</fullName>
    </submittedName>
</protein>
<dbReference type="InterPro" id="IPR051906">
    <property type="entry name" value="TolC-like"/>
</dbReference>
<dbReference type="SUPFAM" id="SSF56954">
    <property type="entry name" value="Outer membrane efflux proteins (OEP)"/>
    <property type="match status" value="1"/>
</dbReference>
<accession>A0ABX8V391</accession>
<evidence type="ECO:0000256" key="6">
    <source>
        <dbReference type="ARBA" id="ARBA00023136"/>
    </source>
</evidence>
<proteinExistence type="inferred from homology"/>
<dbReference type="InterPro" id="IPR003423">
    <property type="entry name" value="OMP_efflux"/>
</dbReference>
<keyword evidence="6" id="KW-0472">Membrane</keyword>
<gene>
    <name evidence="8" type="ORF">RHABOEDO_001213</name>
</gene>
<evidence type="ECO:0000256" key="5">
    <source>
        <dbReference type="ARBA" id="ARBA00022692"/>
    </source>
</evidence>
<dbReference type="Proteomes" id="UP000826014">
    <property type="component" value="Chromosome"/>
</dbReference>
<keyword evidence="7" id="KW-0998">Cell outer membrane</keyword>
<dbReference type="PIRSF" id="PIRSF001892">
    <property type="entry name" value="CyaE"/>
    <property type="match status" value="1"/>
</dbReference>
<evidence type="ECO:0000256" key="1">
    <source>
        <dbReference type="ARBA" id="ARBA00004442"/>
    </source>
</evidence>
<reference evidence="8 9" key="1">
    <citation type="journal article" date="2022" name="bioRxiv">
        <title>Ecology and evolution of chlamydial symbionts of arthropods.</title>
        <authorList>
            <person name="Halter T."/>
            <person name="Koestlbacher S."/>
            <person name="Collingro A."/>
            <person name="Sixt B.S."/>
            <person name="Toenshoff E.R."/>
            <person name="Hendrickx F."/>
            <person name="Kostanjsek R."/>
            <person name="Horn M."/>
        </authorList>
    </citation>
    <scope>NUCLEOTIDE SEQUENCE [LARGE SCALE GENOMIC DNA]</scope>
    <source>
        <strain evidence="8">W744xW776</strain>
    </source>
</reference>
<organism evidence="8 9">
    <name type="scientific">Candidatus Rhabdochlamydia oedothoracis</name>
    <dbReference type="NCBI Taxonomy" id="2720720"/>
    <lineage>
        <taxon>Bacteria</taxon>
        <taxon>Pseudomonadati</taxon>
        <taxon>Chlamydiota</taxon>
        <taxon>Chlamydiia</taxon>
        <taxon>Parachlamydiales</taxon>
        <taxon>Candidatus Rhabdochlamydiaceae</taxon>
        <taxon>Candidatus Rhabdochlamydia</taxon>
    </lineage>
</organism>
<keyword evidence="9" id="KW-1185">Reference proteome</keyword>
<dbReference type="EMBL" id="CP075587">
    <property type="protein sequence ID" value="QYF48967.1"/>
    <property type="molecule type" value="Genomic_DNA"/>
</dbReference>
<keyword evidence="3" id="KW-0813">Transport</keyword>
<dbReference type="InterPro" id="IPR028351">
    <property type="entry name" value="CyaE"/>
</dbReference>
<dbReference type="PANTHER" id="PTHR30026:SF20">
    <property type="entry name" value="OUTER MEMBRANE PROTEIN TOLC"/>
    <property type="match status" value="1"/>
</dbReference>
<evidence type="ECO:0000256" key="2">
    <source>
        <dbReference type="ARBA" id="ARBA00007613"/>
    </source>
</evidence>
<sequence length="499" mass="55760">MSWQILLQSFFVLCACTGCYLNRAVIDPYSYACFTPACRKVNSCILEQYPAELLEKKEPYGLAELIAIALKNNPQTRSSWAKALVSAASYGQKQSVFFPNITGSFQAIRARQPKMEATSIITPESIFGATQSPGSLQSGRGATDIYFGNWGPMLSLSYLLFDFGTQKANAEAARYSLEQAQFQYNDSIQSLLKTVITDFYRYLYQKELLQANMANVLNAELTLDATEQGLHSGVRPLSDFLQAKTQLLSQKTNWAAQKQELELAFATLLNDIGLPSYMSLQTQELPQELPKNDLILPLETLIGIGIQNRADLLSAESALRSQEQMVKMTKRQVLPQLNYQFKIGKTYFSFDGNVTHDKYNFVSTFNVSMPIFSGFYYRNAIKQAESNVVLAEETLRSLQLNAMKEITVAHSNIHTVFETLNWAAEFLSAAEEQYSVALNGYQQGTQTILDLISAQTSLVDARAQKAQAMQDWYLALANLSYATGLISPNTIYSLGDLFE</sequence>
<evidence type="ECO:0000313" key="8">
    <source>
        <dbReference type="EMBL" id="QYF48967.1"/>
    </source>
</evidence>
<evidence type="ECO:0000313" key="9">
    <source>
        <dbReference type="Proteomes" id="UP000826014"/>
    </source>
</evidence>
<comment type="subcellular location">
    <subcellularLocation>
        <location evidence="1">Cell outer membrane</location>
    </subcellularLocation>
</comment>
<keyword evidence="4" id="KW-1134">Transmembrane beta strand</keyword>
<comment type="similarity">
    <text evidence="2">Belongs to the outer membrane factor (OMF) (TC 1.B.17) family.</text>
</comment>
<evidence type="ECO:0000256" key="3">
    <source>
        <dbReference type="ARBA" id="ARBA00022448"/>
    </source>
</evidence>
<evidence type="ECO:0000256" key="7">
    <source>
        <dbReference type="ARBA" id="ARBA00023237"/>
    </source>
</evidence>
<dbReference type="PANTHER" id="PTHR30026">
    <property type="entry name" value="OUTER MEMBRANE PROTEIN TOLC"/>
    <property type="match status" value="1"/>
</dbReference>
<evidence type="ECO:0000256" key="4">
    <source>
        <dbReference type="ARBA" id="ARBA00022452"/>
    </source>
</evidence>